<gene>
    <name evidence="3" type="ORF">BA92_01020</name>
    <name evidence="2" type="ORF">IE90_14335</name>
</gene>
<evidence type="ECO:0000313" key="4">
    <source>
        <dbReference type="Proteomes" id="UP000031937"/>
    </source>
</evidence>
<dbReference type="EMBL" id="JPIU01000023">
    <property type="protein sequence ID" value="KIO47385.1"/>
    <property type="molecule type" value="Genomic_DNA"/>
</dbReference>
<name>A0A0C3R9M9_9PORP</name>
<dbReference type="Proteomes" id="UP000031937">
    <property type="component" value="Unassembled WGS sequence"/>
</dbReference>
<comment type="caution">
    <text evidence="3">The sequence shown here is derived from an EMBL/GenBank/DDBJ whole genome shotgun (WGS) entry which is preliminary data.</text>
</comment>
<dbReference type="EMBL" id="JPIT01000038">
    <property type="protein sequence ID" value="KIO42669.1"/>
    <property type="molecule type" value="Genomic_DNA"/>
</dbReference>
<reference evidence="2 4" key="2">
    <citation type="submission" date="2014-07" db="EMBL/GenBank/DDBJ databases">
        <title>Porphyromonadaceae bacterium OUH 334697 = ATCC BAA-2682 = DSM 28341 draft genome.</title>
        <authorList>
            <person name="Sydenham T.V."/>
            <person name="Hasman H."/>
            <person name="Justesen U.S."/>
        </authorList>
    </citation>
    <scope>NUCLEOTIDE SEQUENCE [LARGE SCALE GENOMIC DNA]</scope>
    <source>
        <strain evidence="2 4">OUH 334697</strain>
    </source>
</reference>
<evidence type="ECO:0000313" key="3">
    <source>
        <dbReference type="EMBL" id="KIO47385.1"/>
    </source>
</evidence>
<reference evidence="3 5" key="1">
    <citation type="submission" date="2014-07" db="EMBL/GenBank/DDBJ databases">
        <title>Porphyromonadaceae bacterium OUH 308042 = ATCC BAA-2681 = DSM 28342 draft genome.</title>
        <authorList>
            <person name="Sydenham T.V."/>
            <person name="Hasman H."/>
            <person name="Justensen U.S."/>
        </authorList>
    </citation>
    <scope>NUCLEOTIDE SEQUENCE [LARGE SCALE GENOMIC DNA]</scope>
    <source>
        <strain evidence="3 5">OUH 308042</strain>
    </source>
</reference>
<dbReference type="Proteomes" id="UP000031980">
    <property type="component" value="Unassembled WGS sequence"/>
</dbReference>
<feature type="transmembrane region" description="Helical" evidence="1">
    <location>
        <begin position="16"/>
        <end position="37"/>
    </location>
</feature>
<proteinExistence type="predicted"/>
<keyword evidence="1" id="KW-0812">Transmembrane</keyword>
<evidence type="ECO:0000313" key="2">
    <source>
        <dbReference type="EMBL" id="KIO42669.1"/>
    </source>
</evidence>
<protein>
    <submittedName>
        <fullName evidence="3">Uncharacterized protein</fullName>
    </submittedName>
</protein>
<keyword evidence="5" id="KW-1185">Reference proteome</keyword>
<evidence type="ECO:0000313" key="5">
    <source>
        <dbReference type="Proteomes" id="UP000031980"/>
    </source>
</evidence>
<keyword evidence="1" id="KW-0472">Membrane</keyword>
<organism evidence="3 5">
    <name type="scientific">Sanguibacteroides justesenii</name>
    <dbReference type="NCBI Taxonomy" id="1547597"/>
    <lineage>
        <taxon>Bacteria</taxon>
        <taxon>Pseudomonadati</taxon>
        <taxon>Bacteroidota</taxon>
        <taxon>Bacteroidia</taxon>
        <taxon>Bacteroidales</taxon>
        <taxon>Porphyromonadaceae</taxon>
        <taxon>Sanguibacteroides</taxon>
    </lineage>
</organism>
<sequence length="75" mass="8639">MWIPCDPSDLARKWKLILGLTVYIIPALSRALVRIGSIGATNLFFTCVNIHFCTFMFVTSRLKLVRQGKRKDRIK</sequence>
<dbReference type="AlphaFoldDB" id="A0A0C3R9M9"/>
<feature type="transmembrane region" description="Helical" evidence="1">
    <location>
        <begin position="43"/>
        <end position="65"/>
    </location>
</feature>
<keyword evidence="1" id="KW-1133">Transmembrane helix</keyword>
<evidence type="ECO:0000256" key="1">
    <source>
        <dbReference type="SAM" id="Phobius"/>
    </source>
</evidence>
<accession>A0A0C3R9M9</accession>